<dbReference type="EMBL" id="CZAP01000001">
    <property type="protein sequence ID" value="CUO84079.1"/>
    <property type="molecule type" value="Genomic_DNA"/>
</dbReference>
<name>A0A174IGJ8_BACT4</name>
<dbReference type="Proteomes" id="UP000095576">
    <property type="component" value="Unassembled WGS sequence"/>
</dbReference>
<gene>
    <name evidence="1" type="ORF">ERS852511_00285</name>
</gene>
<proteinExistence type="predicted"/>
<sequence>MHFARKQPRIACSSNLFHFAQPEAYEGFYEDISLFALSVKEEAARQERLNNIVMDTIFALAVQILQGKRQDGILLLIHWRFETFSC</sequence>
<dbReference type="GO" id="GO:0003677">
    <property type="term" value="F:DNA binding"/>
    <property type="evidence" value="ECO:0007669"/>
    <property type="project" value="UniProtKB-KW"/>
</dbReference>
<organism evidence="1 2">
    <name type="scientific">Bacteroides thetaiotaomicron</name>
    <dbReference type="NCBI Taxonomy" id="818"/>
    <lineage>
        <taxon>Bacteria</taxon>
        <taxon>Pseudomonadati</taxon>
        <taxon>Bacteroidota</taxon>
        <taxon>Bacteroidia</taxon>
        <taxon>Bacteroidales</taxon>
        <taxon>Bacteroidaceae</taxon>
        <taxon>Bacteroides</taxon>
    </lineage>
</organism>
<dbReference type="RefSeq" id="WP_055298382.1">
    <property type="nucleotide sequence ID" value="NZ_CAXUFE010000041.1"/>
</dbReference>
<keyword evidence="1" id="KW-0238">DNA-binding</keyword>
<dbReference type="AlphaFoldDB" id="A0A174IGJ8"/>
<protein>
    <submittedName>
        <fullName evidence="1">DNA-binding protein</fullName>
    </submittedName>
</protein>
<reference evidence="1 2" key="1">
    <citation type="submission" date="2015-09" db="EMBL/GenBank/DDBJ databases">
        <authorList>
            <consortium name="Pathogen Informatics"/>
        </authorList>
    </citation>
    <scope>NUCLEOTIDE SEQUENCE [LARGE SCALE GENOMIC DNA]</scope>
    <source>
        <strain evidence="1 2">2789STDY5834899</strain>
    </source>
</reference>
<evidence type="ECO:0000313" key="1">
    <source>
        <dbReference type="EMBL" id="CUO84079.1"/>
    </source>
</evidence>
<evidence type="ECO:0000313" key="2">
    <source>
        <dbReference type="Proteomes" id="UP000095576"/>
    </source>
</evidence>
<accession>A0A174IGJ8</accession>